<proteinExistence type="predicted"/>
<dbReference type="EMBL" id="CP054492">
    <property type="protein sequence ID" value="QOY52190.1"/>
    <property type="molecule type" value="Genomic_DNA"/>
</dbReference>
<protein>
    <recommendedName>
        <fullName evidence="3">CopG family transcriptional regulator</fullName>
    </recommendedName>
</protein>
<dbReference type="AlphaFoldDB" id="A0A7S7LVL4"/>
<dbReference type="RefSeq" id="WP_194369988.1">
    <property type="nucleotide sequence ID" value="NZ_CP054492.1"/>
</dbReference>
<evidence type="ECO:0008006" key="3">
    <source>
        <dbReference type="Google" id="ProtNLM"/>
    </source>
</evidence>
<gene>
    <name evidence="1" type="ORF">HUE88_00380</name>
</gene>
<dbReference type="Proteomes" id="UP000593994">
    <property type="component" value="Chromosome"/>
</dbReference>
<evidence type="ECO:0000313" key="1">
    <source>
        <dbReference type="EMBL" id="QOY52190.1"/>
    </source>
</evidence>
<keyword evidence="2" id="KW-1185">Reference proteome</keyword>
<organism evidence="1 2">
    <name type="scientific">Candidatus Sulfurimonas baltica</name>
    <dbReference type="NCBI Taxonomy" id="2740404"/>
    <lineage>
        <taxon>Bacteria</taxon>
        <taxon>Pseudomonadati</taxon>
        <taxon>Campylobacterota</taxon>
        <taxon>Epsilonproteobacteria</taxon>
        <taxon>Campylobacterales</taxon>
        <taxon>Sulfurimonadaceae</taxon>
        <taxon>Sulfurimonas</taxon>
    </lineage>
</organism>
<name>A0A7S7LVL4_9BACT</name>
<evidence type="ECO:0000313" key="2">
    <source>
        <dbReference type="Proteomes" id="UP000593994"/>
    </source>
</evidence>
<reference evidence="1 2" key="1">
    <citation type="submission" date="2020-05" db="EMBL/GenBank/DDBJ databases">
        <title>Sulfurimonas marisnigri, sp. nov., and Sulfurimonas baltica, sp. nov., manganese oxide reducing chemolithoautotrophs of the class Epsilonproteobacteria isolated from the pelagic redoxclines of the Black and Baltic Seas and emended description of the genus Sulfurimonas.</title>
        <authorList>
            <person name="Henkel J.V."/>
            <person name="Laudan C."/>
            <person name="Werner J."/>
            <person name="Neu T."/>
            <person name="Plewe S."/>
            <person name="Sproer C."/>
            <person name="Bunk B."/>
            <person name="Schulz-Vogt H.N."/>
        </authorList>
    </citation>
    <scope>NUCLEOTIDE SEQUENCE [LARGE SCALE GENOMIC DNA]</scope>
    <source>
        <strain evidence="1 2">GD2</strain>
    </source>
</reference>
<sequence>MKKLNFNLNGDNIENLENFSKILDKDVSEIMNEALEEYFINVQKKLFEKNLDDENAMTNLDFDEFWDDVEI</sequence>
<dbReference type="KEGG" id="sbal:HUE88_00380"/>
<accession>A0A7S7LVL4</accession>